<sequence length="147" mass="16319">MPNYGFADASVEDACRFYNDRYFVETVSGSGATEWIAQVKENSPEFHLRRVDLERFATLVTDEVVLPVKGRSSSGARQAISMVYVCYADITSRIVLWLASDGGPSAGQREIRSLPNQSGDMANYPFEINALPTKTLKLEQTIEGGRF</sequence>
<name>A0ABY2XDV2_9RHOB</name>
<gene>
    <name evidence="1" type="ORF">FGK64_04390</name>
</gene>
<evidence type="ECO:0000313" key="1">
    <source>
        <dbReference type="EMBL" id="TMV15204.1"/>
    </source>
</evidence>
<comment type="caution">
    <text evidence="1">The sequence shown here is derived from an EMBL/GenBank/DDBJ whole genome shotgun (WGS) entry which is preliminary data.</text>
</comment>
<proteinExistence type="predicted"/>
<keyword evidence="2" id="KW-1185">Reference proteome</keyword>
<reference evidence="1 2" key="1">
    <citation type="submission" date="2019-05" db="EMBL/GenBank/DDBJ databases">
        <title>Marivita sp. nov. isolated from sea sediment.</title>
        <authorList>
            <person name="Kim W."/>
        </authorList>
    </citation>
    <scope>NUCLEOTIDE SEQUENCE [LARGE SCALE GENOMIC DNA]</scope>
    <source>
        <strain evidence="1 2">CAU 1492</strain>
    </source>
</reference>
<protein>
    <submittedName>
        <fullName evidence="1">Uncharacterized protein</fullName>
    </submittedName>
</protein>
<dbReference type="Proteomes" id="UP001191082">
    <property type="component" value="Unassembled WGS sequence"/>
</dbReference>
<dbReference type="EMBL" id="VCPC01000001">
    <property type="protein sequence ID" value="TMV15204.1"/>
    <property type="molecule type" value="Genomic_DNA"/>
</dbReference>
<dbReference type="RefSeq" id="WP_138862553.1">
    <property type="nucleotide sequence ID" value="NZ_VCPC01000001.1"/>
</dbReference>
<organism evidence="1 2">
    <name type="scientific">Arenibacterium halophilum</name>
    <dbReference type="NCBI Taxonomy" id="2583821"/>
    <lineage>
        <taxon>Bacteria</taxon>
        <taxon>Pseudomonadati</taxon>
        <taxon>Pseudomonadota</taxon>
        <taxon>Alphaproteobacteria</taxon>
        <taxon>Rhodobacterales</taxon>
        <taxon>Paracoccaceae</taxon>
        <taxon>Arenibacterium</taxon>
    </lineage>
</organism>
<accession>A0ABY2XDV2</accession>
<evidence type="ECO:0000313" key="2">
    <source>
        <dbReference type="Proteomes" id="UP001191082"/>
    </source>
</evidence>